<dbReference type="InterPro" id="IPR001938">
    <property type="entry name" value="Thaumatin"/>
</dbReference>
<dbReference type="EMBL" id="JAKOGI010000207">
    <property type="protein sequence ID" value="KAJ8439824.1"/>
    <property type="molecule type" value="Genomic_DNA"/>
</dbReference>
<feature type="disulfide bond" evidence="1">
    <location>
        <begin position="184"/>
        <end position="193"/>
    </location>
</feature>
<feature type="signal peptide" evidence="2">
    <location>
        <begin position="1"/>
        <end position="26"/>
    </location>
</feature>
<keyword evidence="1" id="KW-1015">Disulfide bond</keyword>
<dbReference type="FunFam" id="2.60.110.10:FF:000001">
    <property type="entry name" value="THAUMATIN-LIKE PROTEIN 1"/>
    <property type="match status" value="1"/>
</dbReference>
<evidence type="ECO:0000256" key="2">
    <source>
        <dbReference type="SAM" id="SignalP"/>
    </source>
</evidence>
<feature type="chain" id="PRO_5040472695" description="Thaumatin-like protein" evidence="2">
    <location>
        <begin position="27"/>
        <end position="250"/>
    </location>
</feature>
<dbReference type="SUPFAM" id="SSF49870">
    <property type="entry name" value="Osmotin, thaumatin-like protein"/>
    <property type="match status" value="1"/>
</dbReference>
<dbReference type="InterPro" id="IPR037176">
    <property type="entry name" value="Osmotin/thaumatin-like_sf"/>
</dbReference>
<feature type="disulfide bond" evidence="1">
    <location>
        <begin position="99"/>
        <end position="106"/>
    </location>
</feature>
<evidence type="ECO:0000313" key="3">
    <source>
        <dbReference type="EMBL" id="KAJ8439824.1"/>
    </source>
</evidence>
<dbReference type="OrthoDB" id="430315at2759"/>
<feature type="disulfide bond" evidence="1">
    <location>
        <begin position="194"/>
        <end position="204"/>
    </location>
</feature>
<feature type="disulfide bond" evidence="1">
    <location>
        <begin position="83"/>
        <end position="94"/>
    </location>
</feature>
<gene>
    <name evidence="3" type="ORF">Cgig2_029084</name>
</gene>
<evidence type="ECO:0000256" key="1">
    <source>
        <dbReference type="PIRSR" id="PIRSR002703-1"/>
    </source>
</evidence>
<dbReference type="PROSITE" id="PS51367">
    <property type="entry name" value="THAUMATIN_2"/>
    <property type="match status" value="1"/>
</dbReference>
<reference evidence="3" key="1">
    <citation type="submission" date="2022-04" db="EMBL/GenBank/DDBJ databases">
        <title>Carnegiea gigantea Genome sequencing and assembly v2.</title>
        <authorList>
            <person name="Copetti D."/>
            <person name="Sanderson M.J."/>
            <person name="Burquez A."/>
            <person name="Wojciechowski M.F."/>
        </authorList>
    </citation>
    <scope>NUCLEOTIDE SEQUENCE</scope>
    <source>
        <strain evidence="3">SGP5-SGP5p</strain>
        <tissue evidence="3">Aerial part</tissue>
    </source>
</reference>
<feature type="disulfide bond" evidence="1">
    <location>
        <begin position="160"/>
        <end position="217"/>
    </location>
</feature>
<dbReference type="PROSITE" id="PS00316">
    <property type="entry name" value="THAUMATIN_1"/>
    <property type="match status" value="1"/>
</dbReference>
<dbReference type="AlphaFoldDB" id="A0A9Q1KBC5"/>
<feature type="disulfide bond" evidence="1">
    <location>
        <begin position="168"/>
        <end position="180"/>
    </location>
</feature>
<proteinExistence type="predicted"/>
<dbReference type="Gene3D" id="2.60.110.10">
    <property type="entry name" value="Thaumatin"/>
    <property type="match status" value="1"/>
</dbReference>
<protein>
    <recommendedName>
        <fullName evidence="5">Thaumatin-like protein</fullName>
    </recommendedName>
</protein>
<dbReference type="PIRSF" id="PIRSF002703">
    <property type="entry name" value="Thaumatin"/>
    <property type="match status" value="1"/>
</dbReference>
<keyword evidence="4" id="KW-1185">Reference proteome</keyword>
<dbReference type="InterPro" id="IPR017949">
    <property type="entry name" value="Thaumatin_CS"/>
</dbReference>
<feature type="disulfide bond" evidence="1">
    <location>
        <begin position="35"/>
        <end position="244"/>
    </location>
</feature>
<dbReference type="PRINTS" id="PR00347">
    <property type="entry name" value="THAUMATIN"/>
</dbReference>
<feature type="disulfide bond" evidence="1">
    <location>
        <begin position="155"/>
        <end position="234"/>
    </location>
</feature>
<organism evidence="3 4">
    <name type="scientific">Carnegiea gigantea</name>
    <dbReference type="NCBI Taxonomy" id="171969"/>
    <lineage>
        <taxon>Eukaryota</taxon>
        <taxon>Viridiplantae</taxon>
        <taxon>Streptophyta</taxon>
        <taxon>Embryophyta</taxon>
        <taxon>Tracheophyta</taxon>
        <taxon>Spermatophyta</taxon>
        <taxon>Magnoliopsida</taxon>
        <taxon>eudicotyledons</taxon>
        <taxon>Gunneridae</taxon>
        <taxon>Pentapetalae</taxon>
        <taxon>Caryophyllales</taxon>
        <taxon>Cactineae</taxon>
        <taxon>Cactaceae</taxon>
        <taxon>Cactoideae</taxon>
        <taxon>Echinocereeae</taxon>
        <taxon>Carnegiea</taxon>
    </lineage>
</organism>
<dbReference type="PANTHER" id="PTHR31048">
    <property type="entry name" value="OS03G0233200 PROTEIN"/>
    <property type="match status" value="1"/>
</dbReference>
<keyword evidence="2" id="KW-0732">Signal</keyword>
<comment type="caution">
    <text evidence="3">The sequence shown here is derived from an EMBL/GenBank/DDBJ whole genome shotgun (WGS) entry which is preliminary data.</text>
</comment>
<evidence type="ECO:0008006" key="5">
    <source>
        <dbReference type="Google" id="ProtNLM"/>
    </source>
</evidence>
<sequence length="250" mass="26415">MDRGSSSYLCVSLCFPLVLLFWEARGATFTIINKCDYTIWPGILPNSGSPGLGTTGFELPSGESRSFQPGSGWSGRVWARTRCAFDPNTGQGGCMTGDCGSGQVECNGVGAKPPATLAEFTIGSGPETQDYYDVSLVDGFNVPIIVEADGGSGSCMTTGCASDLNEQCPNELRFGDGEACRSACDVFGTPEYCCRGAYDSPGACAPSVYSQMFKSSCPRAYSYAYDDPTSTFTCVGADYTITFCPTFSSF</sequence>
<name>A0A9Q1KBC5_9CARY</name>
<dbReference type="Pfam" id="PF00314">
    <property type="entry name" value="Thaumatin"/>
    <property type="match status" value="1"/>
</dbReference>
<accession>A0A9Q1KBC5</accession>
<dbReference type="SMART" id="SM00205">
    <property type="entry name" value="THN"/>
    <property type="match status" value="1"/>
</dbReference>
<evidence type="ECO:0000313" key="4">
    <source>
        <dbReference type="Proteomes" id="UP001153076"/>
    </source>
</evidence>
<dbReference type="CDD" id="cd09218">
    <property type="entry name" value="TLP-PA"/>
    <property type="match status" value="1"/>
</dbReference>
<dbReference type="Proteomes" id="UP001153076">
    <property type="component" value="Unassembled WGS sequence"/>
</dbReference>